<feature type="compositionally biased region" description="Polar residues" evidence="1">
    <location>
        <begin position="85"/>
        <end position="112"/>
    </location>
</feature>
<evidence type="ECO:0000313" key="4">
    <source>
        <dbReference type="Proteomes" id="UP000004367"/>
    </source>
</evidence>
<proteinExistence type="predicted"/>
<name>H5UMS7_9MICO</name>
<dbReference type="OrthoDB" id="5193039at2"/>
<evidence type="ECO:0000313" key="3">
    <source>
        <dbReference type="EMBL" id="GAB47035.1"/>
    </source>
</evidence>
<comment type="caution">
    <text evidence="3">The sequence shown here is derived from an EMBL/GenBank/DDBJ whole genome shotgun (WGS) entry which is preliminary data.</text>
</comment>
<dbReference type="Proteomes" id="UP000004367">
    <property type="component" value="Unassembled WGS sequence"/>
</dbReference>
<dbReference type="eggNOG" id="COG5336">
    <property type="taxonomic scope" value="Bacteria"/>
</dbReference>
<keyword evidence="2" id="KW-0472">Membrane</keyword>
<dbReference type="STRING" id="1089455.MOPEL_003_00590"/>
<organism evidence="3 4">
    <name type="scientific">Mobilicoccus pelagius NBRC 104925</name>
    <dbReference type="NCBI Taxonomy" id="1089455"/>
    <lineage>
        <taxon>Bacteria</taxon>
        <taxon>Bacillati</taxon>
        <taxon>Actinomycetota</taxon>
        <taxon>Actinomycetes</taxon>
        <taxon>Micrococcales</taxon>
        <taxon>Dermatophilaceae</taxon>
        <taxon>Mobilicoccus</taxon>
    </lineage>
</organism>
<evidence type="ECO:0000256" key="1">
    <source>
        <dbReference type="SAM" id="MobiDB-lite"/>
    </source>
</evidence>
<dbReference type="RefSeq" id="WP_009480933.1">
    <property type="nucleotide sequence ID" value="NZ_BAFE01000003.1"/>
</dbReference>
<feature type="transmembrane region" description="Helical" evidence="2">
    <location>
        <begin position="47"/>
        <end position="71"/>
    </location>
</feature>
<dbReference type="AlphaFoldDB" id="H5UMS7"/>
<evidence type="ECO:0000256" key="2">
    <source>
        <dbReference type="SAM" id="Phobius"/>
    </source>
</evidence>
<dbReference type="EMBL" id="BAFE01000003">
    <property type="protein sequence ID" value="GAB47035.1"/>
    <property type="molecule type" value="Genomic_DNA"/>
</dbReference>
<protein>
    <submittedName>
        <fullName evidence="3">Uncharacterized protein</fullName>
    </submittedName>
</protein>
<gene>
    <name evidence="3" type="ORF">MOPEL_003_00590</name>
</gene>
<keyword evidence="4" id="KW-1185">Reference proteome</keyword>
<sequence>MTHDPAHDPTHDAVRHTVQDDAGTAVTAYLLAGPGTFGLIGHGLDRLFHTTFLVALGVLIGLALALYVIWLRYGGSDTSTKDVPGSQSAAPHATVQTPIATSAPRTTNEETT</sequence>
<keyword evidence="2" id="KW-1133">Transmembrane helix</keyword>
<reference evidence="3 4" key="1">
    <citation type="submission" date="2012-02" db="EMBL/GenBank/DDBJ databases">
        <title>Whole genome shotgun sequence of Mobilicoccus pelagius NBRC 104925.</title>
        <authorList>
            <person name="Yoshida Y."/>
            <person name="Hosoyama A."/>
            <person name="Tsuchikane K."/>
            <person name="Katsumata H."/>
            <person name="Yamazaki S."/>
            <person name="Fujita N."/>
        </authorList>
    </citation>
    <scope>NUCLEOTIDE SEQUENCE [LARGE SCALE GENOMIC DNA]</scope>
    <source>
        <strain evidence="3 4">NBRC 104925</strain>
    </source>
</reference>
<accession>H5UMS7</accession>
<keyword evidence="2" id="KW-0812">Transmembrane</keyword>
<feature type="region of interest" description="Disordered" evidence="1">
    <location>
        <begin position="78"/>
        <end position="112"/>
    </location>
</feature>